<feature type="transmembrane region" description="Helical" evidence="1">
    <location>
        <begin position="6"/>
        <end position="24"/>
    </location>
</feature>
<protein>
    <submittedName>
        <fullName evidence="2">Uncharacterized protein</fullName>
    </submittedName>
</protein>
<organism evidence="2 3">
    <name type="scientific">Salimicrobium salexigens</name>
    <dbReference type="NCBI Taxonomy" id="908941"/>
    <lineage>
        <taxon>Bacteria</taxon>
        <taxon>Bacillati</taxon>
        <taxon>Bacillota</taxon>
        <taxon>Bacilli</taxon>
        <taxon>Bacillales</taxon>
        <taxon>Bacillaceae</taxon>
        <taxon>Salimicrobium</taxon>
    </lineage>
</organism>
<name>A0ABY1KQU8_9BACI</name>
<keyword evidence="1" id="KW-0472">Membrane</keyword>
<dbReference type="Proteomes" id="UP000199777">
    <property type="component" value="Unassembled WGS sequence"/>
</dbReference>
<evidence type="ECO:0000313" key="3">
    <source>
        <dbReference type="Proteomes" id="UP000199777"/>
    </source>
</evidence>
<dbReference type="RefSeq" id="WP_076570582.1">
    <property type="nucleotide sequence ID" value="NZ_FTOK01000003.1"/>
</dbReference>
<reference evidence="2 3" key="1">
    <citation type="submission" date="2017-01" db="EMBL/GenBank/DDBJ databases">
        <authorList>
            <person name="Varghese N."/>
            <person name="Submissions S."/>
        </authorList>
    </citation>
    <scope>NUCLEOTIDE SEQUENCE [LARGE SCALE GENOMIC DNA]</scope>
    <source>
        <strain evidence="2 3">DSM 22782</strain>
    </source>
</reference>
<keyword evidence="1" id="KW-0812">Transmembrane</keyword>
<keyword evidence="1" id="KW-1133">Transmembrane helix</keyword>
<sequence length="176" mass="20660">MLTNFYKILLFVSSFMPLYVILMVKFYDFEEAFFKNIKDNSTAFVFLLTLILISVLTFMYFYFCELNSETSFSRIENKNSEILTYFITYIVPITTLNVDEINSIIINFLLFFVIGVFYVKSDLFYLNILFTLTGFNVYIDVNNKVVLSKKSADRINDQGPISVRKVGEKIYIINKK</sequence>
<evidence type="ECO:0000313" key="2">
    <source>
        <dbReference type="EMBL" id="SIS66547.1"/>
    </source>
</evidence>
<proteinExistence type="predicted"/>
<dbReference type="EMBL" id="FTOK01000003">
    <property type="protein sequence ID" value="SIS66547.1"/>
    <property type="molecule type" value="Genomic_DNA"/>
</dbReference>
<feature type="transmembrane region" description="Helical" evidence="1">
    <location>
        <begin position="101"/>
        <end position="119"/>
    </location>
</feature>
<keyword evidence="3" id="KW-1185">Reference proteome</keyword>
<gene>
    <name evidence="2" type="ORF">SAMN05421758_103265</name>
</gene>
<comment type="caution">
    <text evidence="2">The sequence shown here is derived from an EMBL/GenBank/DDBJ whole genome shotgun (WGS) entry which is preliminary data.</text>
</comment>
<feature type="transmembrane region" description="Helical" evidence="1">
    <location>
        <begin position="44"/>
        <end position="63"/>
    </location>
</feature>
<accession>A0ABY1KQU8</accession>
<evidence type="ECO:0000256" key="1">
    <source>
        <dbReference type="SAM" id="Phobius"/>
    </source>
</evidence>